<evidence type="ECO:0000313" key="5">
    <source>
        <dbReference type="Proteomes" id="UP000298138"/>
    </source>
</evidence>
<gene>
    <name evidence="4" type="ORF">EX30DRAFT_320130</name>
</gene>
<dbReference type="EMBL" id="ML220124">
    <property type="protein sequence ID" value="TGZ80587.1"/>
    <property type="molecule type" value="Genomic_DNA"/>
</dbReference>
<feature type="region of interest" description="Disordered" evidence="1">
    <location>
        <begin position="99"/>
        <end position="153"/>
    </location>
</feature>
<evidence type="ECO:0000259" key="3">
    <source>
        <dbReference type="PROSITE" id="PS51140"/>
    </source>
</evidence>
<keyword evidence="5" id="KW-1185">Reference proteome</keyword>
<sequence length="220" mass="23708">MPSSDGSISIPQVAACVIIGYIVLRWIFKSPETESSTRSASSTGTATPASRRPVDRRRLAQQVEVVKGMFPQFSEAAIEAELMRNGMSIEVTTDRILSTGFLPEPPRPAQPASTSASQTPTPGGAAAQRRRTPNTQATTPATGSSSSPKITSQYPDLITRYNLHHRLNEDPETAPTYTGKGKAPASKVDLQSAHKAKRDAMVLEARRTVEAMIKEGKHPI</sequence>
<dbReference type="PROSITE" id="PS51140">
    <property type="entry name" value="CUE"/>
    <property type="match status" value="1"/>
</dbReference>
<feature type="compositionally biased region" description="Low complexity" evidence="1">
    <location>
        <begin position="135"/>
        <end position="148"/>
    </location>
</feature>
<dbReference type="STRING" id="341454.A0A4S2MVK0"/>
<feature type="compositionally biased region" description="Polar residues" evidence="1">
    <location>
        <begin position="111"/>
        <end position="121"/>
    </location>
</feature>
<dbReference type="AlphaFoldDB" id="A0A4S2MVK0"/>
<evidence type="ECO:0000313" key="4">
    <source>
        <dbReference type="EMBL" id="TGZ80587.1"/>
    </source>
</evidence>
<organism evidence="4 5">
    <name type="scientific">Ascodesmis nigricans</name>
    <dbReference type="NCBI Taxonomy" id="341454"/>
    <lineage>
        <taxon>Eukaryota</taxon>
        <taxon>Fungi</taxon>
        <taxon>Dikarya</taxon>
        <taxon>Ascomycota</taxon>
        <taxon>Pezizomycotina</taxon>
        <taxon>Pezizomycetes</taxon>
        <taxon>Pezizales</taxon>
        <taxon>Ascodesmidaceae</taxon>
        <taxon>Ascodesmis</taxon>
    </lineage>
</organism>
<feature type="compositionally biased region" description="Low complexity" evidence="1">
    <location>
        <begin position="33"/>
        <end position="51"/>
    </location>
</feature>
<dbReference type="Gene3D" id="1.10.8.10">
    <property type="entry name" value="DNA helicase RuvA subunit, C-terminal domain"/>
    <property type="match status" value="1"/>
</dbReference>
<feature type="region of interest" description="Disordered" evidence="1">
    <location>
        <begin position="33"/>
        <end position="56"/>
    </location>
</feature>
<protein>
    <recommendedName>
        <fullName evidence="3">CUE domain-containing protein</fullName>
    </recommendedName>
</protein>
<feature type="domain" description="CUE" evidence="3">
    <location>
        <begin position="58"/>
        <end position="102"/>
    </location>
</feature>
<dbReference type="GO" id="GO:0043130">
    <property type="term" value="F:ubiquitin binding"/>
    <property type="evidence" value="ECO:0007669"/>
    <property type="project" value="InterPro"/>
</dbReference>
<dbReference type="Pfam" id="PF02845">
    <property type="entry name" value="CUE"/>
    <property type="match status" value="1"/>
</dbReference>
<dbReference type="InParanoid" id="A0A4S2MVK0"/>
<keyword evidence="2" id="KW-0812">Transmembrane</keyword>
<feature type="transmembrane region" description="Helical" evidence="2">
    <location>
        <begin position="6"/>
        <end position="28"/>
    </location>
</feature>
<feature type="region of interest" description="Disordered" evidence="1">
    <location>
        <begin position="169"/>
        <end position="195"/>
    </location>
</feature>
<dbReference type="OrthoDB" id="3824970at2759"/>
<evidence type="ECO:0000256" key="1">
    <source>
        <dbReference type="SAM" id="MobiDB-lite"/>
    </source>
</evidence>
<dbReference type="InterPro" id="IPR003892">
    <property type="entry name" value="CUE"/>
</dbReference>
<keyword evidence="2" id="KW-0472">Membrane</keyword>
<keyword evidence="2" id="KW-1133">Transmembrane helix</keyword>
<proteinExistence type="predicted"/>
<dbReference type="Proteomes" id="UP000298138">
    <property type="component" value="Unassembled WGS sequence"/>
</dbReference>
<dbReference type="CDD" id="cd14424">
    <property type="entry name" value="CUE_Cue1p_like"/>
    <property type="match status" value="1"/>
</dbReference>
<reference evidence="4 5" key="1">
    <citation type="submission" date="2019-04" db="EMBL/GenBank/DDBJ databases">
        <title>Comparative genomics and transcriptomics to analyze fruiting body development in filamentous ascomycetes.</title>
        <authorList>
            <consortium name="DOE Joint Genome Institute"/>
            <person name="Lutkenhaus R."/>
            <person name="Traeger S."/>
            <person name="Breuer J."/>
            <person name="Kuo A."/>
            <person name="Lipzen A."/>
            <person name="Pangilinan J."/>
            <person name="Dilworth D."/>
            <person name="Sandor L."/>
            <person name="Poggeler S."/>
            <person name="Barry K."/>
            <person name="Grigoriev I.V."/>
            <person name="Nowrousian M."/>
        </authorList>
    </citation>
    <scope>NUCLEOTIDE SEQUENCE [LARGE SCALE GENOMIC DNA]</scope>
    <source>
        <strain evidence="4 5">CBS 389.68</strain>
    </source>
</reference>
<name>A0A4S2MVK0_9PEZI</name>
<accession>A0A4S2MVK0</accession>
<evidence type="ECO:0000256" key="2">
    <source>
        <dbReference type="SAM" id="Phobius"/>
    </source>
</evidence>